<accession>A0A139N3C7</accession>
<dbReference type="EMBL" id="LQRD01000027">
    <property type="protein sequence ID" value="KXT70317.1"/>
    <property type="molecule type" value="Genomic_DNA"/>
</dbReference>
<gene>
    <name evidence="1" type="ORF">SCRDD08_00712</name>
</gene>
<sequence length="40" mass="4984">MFIRGTTQFRADARNFVYFIFFHQQLALTHLWTSQHRHFL</sequence>
<protein>
    <submittedName>
        <fullName evidence="1">Uncharacterized protein</fullName>
    </submittedName>
</protein>
<dbReference type="AlphaFoldDB" id="A0A139N3C7"/>
<name>A0A139N3C7_STRCR</name>
<reference evidence="1 2" key="1">
    <citation type="submission" date="2016-01" db="EMBL/GenBank/DDBJ databases">
        <title>Highly variable Streptococcus oralis are common among viridans streptococci isolated from primates.</title>
        <authorList>
            <person name="Denapaite D."/>
            <person name="Rieger M."/>
            <person name="Koendgen S."/>
            <person name="Brueckner R."/>
            <person name="Ochigava I."/>
            <person name="Kappeler P."/>
            <person name="Maetz-Rensing K."/>
            <person name="Leendertz F."/>
            <person name="Hakenbeck R."/>
        </authorList>
    </citation>
    <scope>NUCLEOTIDE SEQUENCE [LARGE SCALE GENOMIC DNA]</scope>
    <source>
        <strain evidence="1 2">DD08</strain>
    </source>
</reference>
<comment type="caution">
    <text evidence="1">The sequence shown here is derived from an EMBL/GenBank/DDBJ whole genome shotgun (WGS) entry which is preliminary data.</text>
</comment>
<organism evidence="1 2">
    <name type="scientific">Streptococcus cristatus</name>
    <dbReference type="NCBI Taxonomy" id="45634"/>
    <lineage>
        <taxon>Bacteria</taxon>
        <taxon>Bacillati</taxon>
        <taxon>Bacillota</taxon>
        <taxon>Bacilli</taxon>
        <taxon>Lactobacillales</taxon>
        <taxon>Streptococcaceae</taxon>
        <taxon>Streptococcus</taxon>
    </lineage>
</organism>
<evidence type="ECO:0000313" key="1">
    <source>
        <dbReference type="EMBL" id="KXT70317.1"/>
    </source>
</evidence>
<dbReference type="STRING" id="45634.SCRDD08_00712"/>
<evidence type="ECO:0000313" key="2">
    <source>
        <dbReference type="Proteomes" id="UP000070377"/>
    </source>
</evidence>
<dbReference type="PATRIC" id="fig|45634.12.peg.743"/>
<proteinExistence type="predicted"/>
<dbReference type="Proteomes" id="UP000070377">
    <property type="component" value="Unassembled WGS sequence"/>
</dbReference>